<dbReference type="EMBL" id="JBELQC010000001">
    <property type="protein sequence ID" value="MFL9840515.1"/>
    <property type="molecule type" value="Genomic_DNA"/>
</dbReference>
<dbReference type="Proteomes" id="UP001629244">
    <property type="component" value="Unassembled WGS sequence"/>
</dbReference>
<accession>A0ABW8YMN7</accession>
<protein>
    <submittedName>
        <fullName evidence="1">Uncharacterized protein</fullName>
    </submittedName>
</protein>
<keyword evidence="2" id="KW-1185">Reference proteome</keyword>
<organism evidence="1 2">
    <name type="scientific">Sphingomonas plantiphila</name>
    <dbReference type="NCBI Taxonomy" id="3163295"/>
    <lineage>
        <taxon>Bacteria</taxon>
        <taxon>Pseudomonadati</taxon>
        <taxon>Pseudomonadota</taxon>
        <taxon>Alphaproteobacteria</taxon>
        <taxon>Sphingomonadales</taxon>
        <taxon>Sphingomonadaceae</taxon>
        <taxon>Sphingomonas</taxon>
    </lineage>
</organism>
<gene>
    <name evidence="1" type="ORF">ABS767_06020</name>
</gene>
<sequence>MPLLKGKPCFGMPQVFVRHGKRTRMTTTRYGTRIETETHRCGRCKIRDSCSNLTRERLRSDRNISAALLEWNRFCARIHNGNPTFSREAGRCWQKFLKALADHGPFANSNDALLAEEEALDREKKLEKWRRDKLRQRANERASRRAAGLPPPDAFVAEAMFQRDLRVDELLALAGRSDMPARIQKITPQDANVTANITADAWLGRLLIAASGGSPTPGGVARWMIKEGRAQGKSYPVLKARMKRDLARVDMLEAHGPPCSAWRHFDPDSDLKVPLSDLMAMADDGSIDSN</sequence>
<dbReference type="RefSeq" id="WP_408077450.1">
    <property type="nucleotide sequence ID" value="NZ_JBELQC010000001.1"/>
</dbReference>
<evidence type="ECO:0000313" key="2">
    <source>
        <dbReference type="Proteomes" id="UP001629244"/>
    </source>
</evidence>
<evidence type="ECO:0000313" key="1">
    <source>
        <dbReference type="EMBL" id="MFL9840515.1"/>
    </source>
</evidence>
<comment type="caution">
    <text evidence="1">The sequence shown here is derived from an EMBL/GenBank/DDBJ whole genome shotgun (WGS) entry which is preliminary data.</text>
</comment>
<proteinExistence type="predicted"/>
<name>A0ABW8YMN7_9SPHN</name>
<reference evidence="1 2" key="1">
    <citation type="submission" date="2024-06" db="EMBL/GenBank/DDBJ databases">
        <authorList>
            <person name="Kaempfer P."/>
            <person name="Viver T."/>
        </authorList>
    </citation>
    <scope>NUCLEOTIDE SEQUENCE [LARGE SCALE GENOMIC DNA]</scope>
    <source>
        <strain evidence="1 2">ST-64</strain>
    </source>
</reference>